<organism evidence="1 2">
    <name type="scientific">Streptomyces spororaveus</name>
    <dbReference type="NCBI Taxonomy" id="284039"/>
    <lineage>
        <taxon>Bacteria</taxon>
        <taxon>Bacillati</taxon>
        <taxon>Actinomycetota</taxon>
        <taxon>Actinomycetes</taxon>
        <taxon>Kitasatosporales</taxon>
        <taxon>Streptomycetaceae</taxon>
        <taxon>Streptomyces</taxon>
    </lineage>
</organism>
<evidence type="ECO:0000313" key="2">
    <source>
        <dbReference type="Proteomes" id="UP000608522"/>
    </source>
</evidence>
<dbReference type="EMBL" id="BNED01000005">
    <property type="protein sequence ID" value="GHI76096.1"/>
    <property type="molecule type" value="Genomic_DNA"/>
</dbReference>
<dbReference type="Proteomes" id="UP000608522">
    <property type="component" value="Unassembled WGS sequence"/>
</dbReference>
<sequence length="112" mass="12615">MTTVVDHPPHDAKLQKQIALYTALRELWTDHMQWTYVTVDAYFHNQDTLQPSLDRLLRNQKDMGDAIAVYYGREAGDQLTALLTTHIQQAGPVLKAAQAGDKPALDKALADW</sequence>
<comment type="caution">
    <text evidence="1">The sequence shown here is derived from an EMBL/GenBank/DDBJ whole genome shotgun (WGS) entry which is preliminary data.</text>
</comment>
<evidence type="ECO:0008006" key="3">
    <source>
        <dbReference type="Google" id="ProtNLM"/>
    </source>
</evidence>
<name>A0ABQ3T6S7_9ACTN</name>
<gene>
    <name evidence="1" type="ORF">Sspor_16570</name>
</gene>
<keyword evidence="2" id="KW-1185">Reference proteome</keyword>
<proteinExistence type="predicted"/>
<reference evidence="2" key="1">
    <citation type="submission" date="2023-07" db="EMBL/GenBank/DDBJ databases">
        <title>Whole genome shotgun sequence of Streptomyces spororaveus NBRC 15456.</title>
        <authorList>
            <person name="Komaki H."/>
            <person name="Tamura T."/>
        </authorList>
    </citation>
    <scope>NUCLEOTIDE SEQUENCE [LARGE SCALE GENOMIC DNA]</scope>
    <source>
        <strain evidence="2">NBRC 15456</strain>
    </source>
</reference>
<accession>A0ABQ3T6S7</accession>
<evidence type="ECO:0000313" key="1">
    <source>
        <dbReference type="EMBL" id="GHI76096.1"/>
    </source>
</evidence>
<dbReference type="RefSeq" id="WP_202198365.1">
    <property type="nucleotide sequence ID" value="NZ_BAAATO010000037.1"/>
</dbReference>
<protein>
    <recommendedName>
        <fullName evidence="3">FCD domain-containing protein</fullName>
    </recommendedName>
</protein>